<evidence type="ECO:0000256" key="2">
    <source>
        <dbReference type="SAM" id="MobiDB-lite"/>
    </source>
</evidence>
<gene>
    <name evidence="3" type="ORF">DY262_03995</name>
</gene>
<dbReference type="InterPro" id="IPR007139">
    <property type="entry name" value="DUF349"/>
</dbReference>
<dbReference type="RefSeq" id="WP_116957689.1">
    <property type="nucleotide sequence ID" value="NZ_QVLS01000002.1"/>
</dbReference>
<proteinExistence type="predicted"/>
<evidence type="ECO:0000256" key="1">
    <source>
        <dbReference type="SAM" id="Coils"/>
    </source>
</evidence>
<protein>
    <submittedName>
        <fullName evidence="3">DUF349 domain-containing protein</fullName>
    </submittedName>
</protein>
<accession>A0A372EMQ8</accession>
<feature type="compositionally biased region" description="Low complexity" evidence="2">
    <location>
        <begin position="631"/>
        <end position="658"/>
    </location>
</feature>
<evidence type="ECO:0000313" key="4">
    <source>
        <dbReference type="Proteomes" id="UP000261931"/>
    </source>
</evidence>
<evidence type="ECO:0000313" key="3">
    <source>
        <dbReference type="EMBL" id="RFP80949.1"/>
    </source>
</evidence>
<feature type="compositionally biased region" description="Low complexity" evidence="2">
    <location>
        <begin position="271"/>
        <end position="287"/>
    </location>
</feature>
<keyword evidence="1" id="KW-0175">Coiled coil</keyword>
<keyword evidence="4" id="KW-1185">Reference proteome</keyword>
<feature type="compositionally biased region" description="Polar residues" evidence="2">
    <location>
        <begin position="1"/>
        <end position="24"/>
    </location>
</feature>
<dbReference type="EMBL" id="QVLS01000002">
    <property type="protein sequence ID" value="RFP80949.1"/>
    <property type="molecule type" value="Genomic_DNA"/>
</dbReference>
<feature type="region of interest" description="Disordered" evidence="2">
    <location>
        <begin position="631"/>
        <end position="733"/>
    </location>
</feature>
<dbReference type="Proteomes" id="UP000261931">
    <property type="component" value="Unassembled WGS sequence"/>
</dbReference>
<name>A0A372EMQ8_9BURK</name>
<feature type="region of interest" description="Disordered" evidence="2">
    <location>
        <begin position="270"/>
        <end position="293"/>
    </location>
</feature>
<sequence length="879" mass="95797">MSLFSPRQTSAPEPAVNTPSNPKSANAHPLDALTGGVFSAPTAGERAARVRDWLATDPSAEHMNEVFKELSQRDRGAAKALKEKLDELKRQKSQEQAASEWSAKAEALLAASRLNLADALAWQRDAARAGAPLSREPLATLRQRLAERIKSIEDLQHAVQVEREAAVLIAQRIEVLSTKPWQEARQAADALRGDVAQWQQQIDGLTQDPQWASVEAKFPPMLEASRQQLQLVWDAFDAALAQATAAAADANAPLPAVPVWADELRAARGLAPAEQQAANEQAQQAQQARRERAGAEIEKAVAALEAEVAEGHGKATPKAAAELRQLLKQHGRLIGQALEARAHAVLSQAGELEGWQRWRADQLREELVAKAEALTQAPEGQRPTGRKLQEAIRQLREQWKTTDQGGAPNHALWKRFDEACTEAHKGVEAWLSQVRHQAEATRAQRQAIIDELKAWTAAHAESSDWKAQLRELHAFSERWRQAGHLSEKAFAEVQPLWKDTMHQAHARLEAAQAESVARRRALIEEAAALSQAQPLRIDAVKALQQRWQAEAHAVPLDRKQEQKLWEAFRSPIDAAFERKTSERQQQAGALSAVDQRVLDASRELEAATQSGDAQRIRAAMAALEAAGRAAPAATPAAAPETAAGGETAPADGAETAPAPAAPPAAPRKLVAMRGDDRPGARKAEPAPRDARRDGRPGRPDARGGRDGRDGRDRRDFRDSREDREPRGPRLGDTAFRAQRQAMEAAQASLRRLAEQAHGEVLTQVLDAWRARDAQQLPAAQALGGRVAPAQRSAWASALGQPANALPAEALLRLEIAAEAPTPAEHLSERRLLQLQLLTRRNAPSPTETWAQDVAQVLGGAHDEKSARRLQAALKALLKR</sequence>
<feature type="compositionally biased region" description="Basic and acidic residues" evidence="2">
    <location>
        <begin position="673"/>
        <end position="729"/>
    </location>
</feature>
<feature type="coiled-coil region" evidence="1">
    <location>
        <begin position="71"/>
        <end position="98"/>
    </location>
</feature>
<organism evidence="3 4">
    <name type="scientific">Hydrogenophaga borbori</name>
    <dbReference type="NCBI Taxonomy" id="2294117"/>
    <lineage>
        <taxon>Bacteria</taxon>
        <taxon>Pseudomonadati</taxon>
        <taxon>Pseudomonadota</taxon>
        <taxon>Betaproteobacteria</taxon>
        <taxon>Burkholderiales</taxon>
        <taxon>Comamonadaceae</taxon>
        <taxon>Hydrogenophaga</taxon>
    </lineage>
</organism>
<comment type="caution">
    <text evidence="3">The sequence shown here is derived from an EMBL/GenBank/DDBJ whole genome shotgun (WGS) entry which is preliminary data.</text>
</comment>
<reference evidence="3 4" key="1">
    <citation type="submission" date="2018-08" db="EMBL/GenBank/DDBJ databases">
        <title>Hydrogenophaga sp. LA-38 isolated from sludge.</title>
        <authorList>
            <person name="Im W.-T."/>
        </authorList>
    </citation>
    <scope>NUCLEOTIDE SEQUENCE [LARGE SCALE GENOMIC DNA]</scope>
    <source>
        <strain evidence="3 4">LA-38</strain>
    </source>
</reference>
<dbReference type="AlphaFoldDB" id="A0A372EMQ8"/>
<feature type="region of interest" description="Disordered" evidence="2">
    <location>
        <begin position="1"/>
        <end position="38"/>
    </location>
</feature>
<dbReference type="Pfam" id="PF03993">
    <property type="entry name" value="DUF349"/>
    <property type="match status" value="1"/>
</dbReference>